<organism evidence="1 2">
    <name type="scientific">Caerostris darwini</name>
    <dbReference type="NCBI Taxonomy" id="1538125"/>
    <lineage>
        <taxon>Eukaryota</taxon>
        <taxon>Metazoa</taxon>
        <taxon>Ecdysozoa</taxon>
        <taxon>Arthropoda</taxon>
        <taxon>Chelicerata</taxon>
        <taxon>Arachnida</taxon>
        <taxon>Araneae</taxon>
        <taxon>Araneomorphae</taxon>
        <taxon>Entelegynae</taxon>
        <taxon>Araneoidea</taxon>
        <taxon>Araneidae</taxon>
        <taxon>Caerostris</taxon>
    </lineage>
</organism>
<dbReference type="Proteomes" id="UP001054837">
    <property type="component" value="Unassembled WGS sequence"/>
</dbReference>
<keyword evidence="2" id="KW-1185">Reference proteome</keyword>
<evidence type="ECO:0000313" key="1">
    <source>
        <dbReference type="EMBL" id="GIY16317.1"/>
    </source>
</evidence>
<evidence type="ECO:0000313" key="2">
    <source>
        <dbReference type="Proteomes" id="UP001054837"/>
    </source>
</evidence>
<name>A0AAV4R817_9ARAC</name>
<gene>
    <name evidence="1" type="ORF">CDAR_502291</name>
</gene>
<comment type="caution">
    <text evidence="1">The sequence shown here is derived from an EMBL/GenBank/DDBJ whole genome shotgun (WGS) entry which is preliminary data.</text>
</comment>
<proteinExistence type="predicted"/>
<dbReference type="AlphaFoldDB" id="A0AAV4R817"/>
<protein>
    <submittedName>
        <fullName evidence="1">Uncharacterized protein</fullName>
    </submittedName>
</protein>
<dbReference type="EMBL" id="BPLQ01005674">
    <property type="protein sequence ID" value="GIY16317.1"/>
    <property type="molecule type" value="Genomic_DNA"/>
</dbReference>
<sequence length="189" mass="21265">MDSDSEDDRYLTINNLIRTMAEFGSKFPPKLDARFSTGNGPPQDHFEVPSPGAASVAMITESPMTTVPLFNSEADHCLNITAAKTQLKDKEKAVELMHQIIKKQNILIDGGFIEPHSIKPTMDGLKKAEDALAEGTKKELRTYFTNPVCIDQFYFFFTCSPTEDMNLRHNSGLLRRRRSQSQPAQRSCH</sequence>
<accession>A0AAV4R817</accession>
<reference evidence="1 2" key="1">
    <citation type="submission" date="2021-06" db="EMBL/GenBank/DDBJ databases">
        <title>Caerostris darwini draft genome.</title>
        <authorList>
            <person name="Kono N."/>
            <person name="Arakawa K."/>
        </authorList>
    </citation>
    <scope>NUCLEOTIDE SEQUENCE [LARGE SCALE GENOMIC DNA]</scope>
</reference>